<sequence>MRGNLLPTLLLANHPWLRTLALGCTIVALIVMMWQSDEPQEPVDAAALRGQSEPDGFVVNGRYLSYDDTGKLSVRFESPRIEQFEADNKAVMESPRAQLFGEGEEEPWYLSSDSGTFREGEGLLHLEGNVKVIRTSGDRQGILTTSRLTLDNTSRTVYTDAQVELTDSFSVTRATGMKAWIDDRILELNSQVEGRYEPGQQANP</sequence>
<evidence type="ECO:0000313" key="8">
    <source>
        <dbReference type="Proteomes" id="UP000016540"/>
    </source>
</evidence>
<evidence type="ECO:0000256" key="3">
    <source>
        <dbReference type="ARBA" id="ARBA00022692"/>
    </source>
</evidence>
<keyword evidence="5 6" id="KW-0472">Membrane</keyword>
<dbReference type="HAMAP" id="MF_01915">
    <property type="entry name" value="LPS_assembly_LptC"/>
    <property type="match status" value="1"/>
</dbReference>
<dbReference type="OrthoDB" id="6194582at2"/>
<comment type="subunit">
    <text evidence="6">Component of the lipopolysaccharide transport and assembly complex. Interacts with LptA and the LptBFG transporter complex.</text>
</comment>
<dbReference type="HOGENOM" id="CLU_1388781_0_0_6"/>
<dbReference type="GO" id="GO:0017089">
    <property type="term" value="F:glycolipid transfer activity"/>
    <property type="evidence" value="ECO:0007669"/>
    <property type="project" value="TreeGrafter"/>
</dbReference>
<dbReference type="eggNOG" id="COG3117">
    <property type="taxonomic scope" value="Bacteria"/>
</dbReference>
<name>R8B568_9GAMM</name>
<dbReference type="STRING" id="1318628.MARLIPOL_01485"/>
<evidence type="ECO:0000256" key="1">
    <source>
        <dbReference type="ARBA" id="ARBA00022475"/>
    </source>
</evidence>
<comment type="subcellular location">
    <subcellularLocation>
        <location evidence="6">Cell inner membrane</location>
        <topology evidence="6">Single-pass membrane protein</topology>
    </subcellularLocation>
</comment>
<dbReference type="InterPro" id="IPR052363">
    <property type="entry name" value="LPS_export_LptC"/>
</dbReference>
<evidence type="ECO:0000256" key="5">
    <source>
        <dbReference type="ARBA" id="ARBA00023136"/>
    </source>
</evidence>
<dbReference type="InterPro" id="IPR010664">
    <property type="entry name" value="LipoPS_assembly_LptC-rel"/>
</dbReference>
<dbReference type="PANTHER" id="PTHR37481:SF1">
    <property type="entry name" value="LIPOPOLYSACCHARIDE EXPORT SYSTEM PROTEIN LPTC"/>
    <property type="match status" value="1"/>
</dbReference>
<dbReference type="PANTHER" id="PTHR37481">
    <property type="entry name" value="LIPOPOLYSACCHARIDE EXPORT SYSTEM PROTEIN LPTC"/>
    <property type="match status" value="1"/>
</dbReference>
<dbReference type="EMBL" id="ASAD01000004">
    <property type="protein sequence ID" value="EON93737.1"/>
    <property type="molecule type" value="Genomic_DNA"/>
</dbReference>
<dbReference type="Gene3D" id="2.60.450.10">
    <property type="entry name" value="Lipopolysaccharide (LPS) transport protein A like domain"/>
    <property type="match status" value="1"/>
</dbReference>
<dbReference type="Pfam" id="PF06835">
    <property type="entry name" value="LptC"/>
    <property type="match status" value="1"/>
</dbReference>
<organism evidence="7 8">
    <name type="scientific">Marinobacter lipolyticus SM19</name>
    <dbReference type="NCBI Taxonomy" id="1318628"/>
    <lineage>
        <taxon>Bacteria</taxon>
        <taxon>Pseudomonadati</taxon>
        <taxon>Pseudomonadota</taxon>
        <taxon>Gammaproteobacteria</taxon>
        <taxon>Pseudomonadales</taxon>
        <taxon>Marinobacteraceae</taxon>
        <taxon>Marinobacter</taxon>
    </lineage>
</organism>
<gene>
    <name evidence="6" type="primary">lptC</name>
    <name evidence="7" type="ORF">MARLIPOL_01485</name>
</gene>
<comment type="caution">
    <text evidence="7">The sequence shown here is derived from an EMBL/GenBank/DDBJ whole genome shotgun (WGS) entry which is preliminary data.</text>
</comment>
<dbReference type="Proteomes" id="UP000016540">
    <property type="component" value="Unassembled WGS sequence"/>
</dbReference>
<comment type="function">
    <text evidence="6">Involved in the assembly of lipopolysaccharide (LPS). Required for the translocation of LPS from the inner membrane to the outer membrane. Facilitates the transfer of LPS from the inner membrane to the periplasmic protein LptA. Could be a docking site for LptA.</text>
</comment>
<keyword evidence="2 6" id="KW-0997">Cell inner membrane</keyword>
<dbReference type="GO" id="GO:0043165">
    <property type="term" value="P:Gram-negative-bacterium-type cell outer membrane assembly"/>
    <property type="evidence" value="ECO:0007669"/>
    <property type="project" value="UniProtKB-UniRule"/>
</dbReference>
<accession>R8B568</accession>
<evidence type="ECO:0000256" key="6">
    <source>
        <dbReference type="HAMAP-Rule" id="MF_01915"/>
    </source>
</evidence>
<keyword evidence="1 6" id="KW-1003">Cell membrane</keyword>
<keyword evidence="3 6" id="KW-0812">Transmembrane</keyword>
<keyword evidence="8" id="KW-1185">Reference proteome</keyword>
<proteinExistence type="inferred from homology"/>
<dbReference type="GO" id="GO:0005886">
    <property type="term" value="C:plasma membrane"/>
    <property type="evidence" value="ECO:0007669"/>
    <property type="project" value="UniProtKB-SubCell"/>
</dbReference>
<dbReference type="AlphaFoldDB" id="R8B568"/>
<protein>
    <recommendedName>
        <fullName evidence="6">Lipopolysaccharide export system protein LptC</fullName>
    </recommendedName>
</protein>
<dbReference type="PATRIC" id="fig|1318628.3.peg.292"/>
<comment type="similarity">
    <text evidence="6">Belongs to the LptC family.</text>
</comment>
<dbReference type="GO" id="GO:0015221">
    <property type="term" value="F:lipopolysaccharide transmembrane transporter activity"/>
    <property type="evidence" value="ECO:0007669"/>
    <property type="project" value="InterPro"/>
</dbReference>
<keyword evidence="4 6" id="KW-1133">Transmembrane helix</keyword>
<evidence type="ECO:0000256" key="2">
    <source>
        <dbReference type="ARBA" id="ARBA00022519"/>
    </source>
</evidence>
<reference evidence="7 8" key="1">
    <citation type="journal article" date="2013" name="Genome Announc.">
        <title>Draft Genome Sequence of the Moderately Halophilic Bacterium Marinobacter lipolyticus Strain SM19.</title>
        <authorList>
            <person name="Papke R.T."/>
            <person name="de la Haba R.R."/>
            <person name="Infante-Dominguez C."/>
            <person name="Perez D."/>
            <person name="Sanchez-Porro C."/>
            <person name="Lapierre P."/>
            <person name="Ventosa A."/>
        </authorList>
    </citation>
    <scope>NUCLEOTIDE SEQUENCE [LARGE SCALE GENOMIC DNA]</scope>
    <source>
        <strain evidence="7 8">SM19</strain>
    </source>
</reference>
<dbReference type="RefSeq" id="WP_012136289.1">
    <property type="nucleotide sequence ID" value="NZ_KE007306.1"/>
</dbReference>
<evidence type="ECO:0000256" key="4">
    <source>
        <dbReference type="ARBA" id="ARBA00022989"/>
    </source>
</evidence>
<dbReference type="InterPro" id="IPR026265">
    <property type="entry name" value="LptC"/>
</dbReference>
<evidence type="ECO:0000313" key="7">
    <source>
        <dbReference type="EMBL" id="EON93737.1"/>
    </source>
</evidence>
<dbReference type="NCBIfam" id="TIGR04409">
    <property type="entry name" value="LptC_YrbK"/>
    <property type="match status" value="1"/>
</dbReference>
<dbReference type="GO" id="GO:0030288">
    <property type="term" value="C:outer membrane-bounded periplasmic space"/>
    <property type="evidence" value="ECO:0007669"/>
    <property type="project" value="TreeGrafter"/>
</dbReference>